<keyword evidence="3" id="KW-1185">Reference proteome</keyword>
<gene>
    <name evidence="2" type="ordered locus">Hoch_6689</name>
</gene>
<evidence type="ECO:0000313" key="2">
    <source>
        <dbReference type="EMBL" id="ACY19154.1"/>
    </source>
</evidence>
<protein>
    <submittedName>
        <fullName evidence="2">Spore coat protein CotH</fullName>
    </submittedName>
</protein>
<organism evidence="2 3">
    <name type="scientific">Haliangium ochraceum (strain DSM 14365 / JCM 11303 / SMP-2)</name>
    <dbReference type="NCBI Taxonomy" id="502025"/>
    <lineage>
        <taxon>Bacteria</taxon>
        <taxon>Pseudomonadati</taxon>
        <taxon>Myxococcota</taxon>
        <taxon>Polyangia</taxon>
        <taxon>Haliangiales</taxon>
        <taxon>Kofleriaceae</taxon>
        <taxon>Haliangium</taxon>
    </lineage>
</organism>
<evidence type="ECO:0000313" key="3">
    <source>
        <dbReference type="Proteomes" id="UP000001880"/>
    </source>
</evidence>
<dbReference type="KEGG" id="hoh:Hoch_6689"/>
<dbReference type="InterPro" id="IPR014867">
    <property type="entry name" value="Spore_coat_CotH_CotH2/3/7"/>
</dbReference>
<name>D0LT18_HALO1</name>
<dbReference type="Proteomes" id="UP000001880">
    <property type="component" value="Chromosome"/>
</dbReference>
<dbReference type="EMBL" id="CP001804">
    <property type="protein sequence ID" value="ACY19154.1"/>
    <property type="molecule type" value="Genomic_DNA"/>
</dbReference>
<keyword evidence="2" id="KW-0167">Capsid protein</keyword>
<accession>D0LT18</accession>
<reference evidence="2 3" key="1">
    <citation type="journal article" date="2010" name="Stand. Genomic Sci.">
        <title>Complete genome sequence of Haliangium ochraceum type strain (SMP-2).</title>
        <authorList>
            <consortium name="US DOE Joint Genome Institute (JGI-PGF)"/>
            <person name="Ivanova N."/>
            <person name="Daum C."/>
            <person name="Lang E."/>
            <person name="Abt B."/>
            <person name="Kopitz M."/>
            <person name="Saunders E."/>
            <person name="Lapidus A."/>
            <person name="Lucas S."/>
            <person name="Glavina Del Rio T."/>
            <person name="Nolan M."/>
            <person name="Tice H."/>
            <person name="Copeland A."/>
            <person name="Cheng J.F."/>
            <person name="Chen F."/>
            <person name="Bruce D."/>
            <person name="Goodwin L."/>
            <person name="Pitluck S."/>
            <person name="Mavromatis K."/>
            <person name="Pati A."/>
            <person name="Mikhailova N."/>
            <person name="Chen A."/>
            <person name="Palaniappan K."/>
            <person name="Land M."/>
            <person name="Hauser L."/>
            <person name="Chang Y.J."/>
            <person name="Jeffries C.D."/>
            <person name="Detter J.C."/>
            <person name="Brettin T."/>
            <person name="Rohde M."/>
            <person name="Goker M."/>
            <person name="Bristow J."/>
            <person name="Markowitz V."/>
            <person name="Eisen J.A."/>
            <person name="Hugenholtz P."/>
            <person name="Kyrpides N.C."/>
            <person name="Klenk H.P."/>
        </authorList>
    </citation>
    <scope>NUCLEOTIDE SEQUENCE [LARGE SCALE GENOMIC DNA]</scope>
    <source>
        <strain evidence="3">DSM 14365 / CIP 107738 / JCM 11303 / AJ 13395 / SMP-2</strain>
    </source>
</reference>
<dbReference type="HOGENOM" id="CLU_039171_0_0_7"/>
<dbReference type="PANTHER" id="PTHR40050">
    <property type="entry name" value="INNER SPORE COAT PROTEIN H"/>
    <property type="match status" value="1"/>
</dbReference>
<sequence length="500" mass="56510">MTDAGPGEADAAPAIDAGPPAALCQSGPQWLSEGETLTLAVLCNQDAPEVSGEDVVFAELPAGASYDPASGSLSWTPGLDQAAVYDLVAEIPGRESAHFTVGVADAWDQADNLPIVDRNAYPLEYGMPVFFLSPPAESREEYAFCTITYRGVDHDAYCKKRGRTSFDFPKNSYTLKFPAAAPFDEPERAGGFVDKRKVVLTTTFDDVSYVRHRLAFELWNQLDPAHVQIQTYPAIVYLEDEFWGIYNVTDHVDEDLMRQQGLGGDGHLYKTISHDANFRATRHRSDALKDSLAEGFEKKSGEPEEGPGAFDDLIDLVSFAIEADDDTFLAEIDTRLALDEYIDWLIFVTFIAGDDNAGKNSYHYHQSGGPWRFVPWDFNATFGQNWQTFRRSAQDYENYTSLNHLFERFLALPSISAQIDARYRAALDGVLQPERVTALLDQFYADVPAAVRARDQRRWRDEFESFDYWNERDNFLSPDEELDYMRTWIAERWTRIDSLY</sequence>
<keyword evidence="2" id="KW-0946">Virion</keyword>
<feature type="region of interest" description="Disordered" evidence="1">
    <location>
        <begin position="1"/>
        <end position="20"/>
    </location>
</feature>
<proteinExistence type="predicted"/>
<dbReference type="eggNOG" id="COG5337">
    <property type="taxonomic scope" value="Bacteria"/>
</dbReference>
<dbReference type="STRING" id="502025.Hoch_6689"/>
<dbReference type="PANTHER" id="PTHR40050:SF1">
    <property type="entry name" value="INNER SPORE COAT PROTEIN H"/>
    <property type="match status" value="1"/>
</dbReference>
<dbReference type="AlphaFoldDB" id="D0LT18"/>
<evidence type="ECO:0000256" key="1">
    <source>
        <dbReference type="SAM" id="MobiDB-lite"/>
    </source>
</evidence>
<dbReference type="Pfam" id="PF08757">
    <property type="entry name" value="CotH"/>
    <property type="match status" value="1"/>
</dbReference>